<dbReference type="Proteomes" id="UP000317909">
    <property type="component" value="Chromosome"/>
</dbReference>
<feature type="transmembrane region" description="Helical" evidence="1">
    <location>
        <begin position="146"/>
        <end position="172"/>
    </location>
</feature>
<sequence length="184" mass="20104">MNRETLRDLTIFALLLAFGVLGRWAQPAWNFTPLAAVTALGAFYFRSWLPAVLLPATLLVVSDLVLPSHDSWQVQASVHLSAIIPLMLGRAARAREGWRRAALWGMCGFVPATVFYLVTNFAVWASKSLYAPTAAGLVESYVKGLPFYRTMLAGDVCYIALMTACLAAAQLLQPTALEEQAKRG</sequence>
<dbReference type="EMBL" id="CP036339">
    <property type="protein sequence ID" value="QDT70879.1"/>
    <property type="molecule type" value="Genomic_DNA"/>
</dbReference>
<dbReference type="AlphaFoldDB" id="A0A517TR89"/>
<evidence type="ECO:0000256" key="1">
    <source>
        <dbReference type="SAM" id="Phobius"/>
    </source>
</evidence>
<evidence type="ECO:0008006" key="4">
    <source>
        <dbReference type="Google" id="ProtNLM"/>
    </source>
</evidence>
<organism evidence="2 3">
    <name type="scientific">Lacipirellula limnantheis</name>
    <dbReference type="NCBI Taxonomy" id="2528024"/>
    <lineage>
        <taxon>Bacteria</taxon>
        <taxon>Pseudomonadati</taxon>
        <taxon>Planctomycetota</taxon>
        <taxon>Planctomycetia</taxon>
        <taxon>Pirellulales</taxon>
        <taxon>Lacipirellulaceae</taxon>
        <taxon>Lacipirellula</taxon>
    </lineage>
</organism>
<protein>
    <recommendedName>
        <fullName evidence="4">Transmembrane protein</fullName>
    </recommendedName>
</protein>
<name>A0A517TR89_9BACT</name>
<keyword evidence="1" id="KW-0472">Membrane</keyword>
<evidence type="ECO:0000313" key="3">
    <source>
        <dbReference type="Proteomes" id="UP000317909"/>
    </source>
</evidence>
<dbReference type="InterPro" id="IPR046487">
    <property type="entry name" value="DUF6580"/>
</dbReference>
<keyword evidence="1" id="KW-0812">Transmembrane</keyword>
<feature type="transmembrane region" description="Helical" evidence="1">
    <location>
        <begin position="101"/>
        <end position="126"/>
    </location>
</feature>
<dbReference type="Pfam" id="PF20221">
    <property type="entry name" value="DUF6580"/>
    <property type="match status" value="1"/>
</dbReference>
<keyword evidence="1" id="KW-1133">Transmembrane helix</keyword>
<dbReference type="KEGG" id="llh:I41_00320"/>
<evidence type="ECO:0000313" key="2">
    <source>
        <dbReference type="EMBL" id="QDT70879.1"/>
    </source>
</evidence>
<keyword evidence="3" id="KW-1185">Reference proteome</keyword>
<dbReference type="OrthoDB" id="9806699at2"/>
<reference evidence="2 3" key="1">
    <citation type="submission" date="2019-02" db="EMBL/GenBank/DDBJ databases">
        <title>Deep-cultivation of Planctomycetes and their phenomic and genomic characterization uncovers novel biology.</title>
        <authorList>
            <person name="Wiegand S."/>
            <person name="Jogler M."/>
            <person name="Boedeker C."/>
            <person name="Pinto D."/>
            <person name="Vollmers J."/>
            <person name="Rivas-Marin E."/>
            <person name="Kohn T."/>
            <person name="Peeters S.H."/>
            <person name="Heuer A."/>
            <person name="Rast P."/>
            <person name="Oberbeckmann S."/>
            <person name="Bunk B."/>
            <person name="Jeske O."/>
            <person name="Meyerdierks A."/>
            <person name="Storesund J.E."/>
            <person name="Kallscheuer N."/>
            <person name="Luecker S."/>
            <person name="Lage O.M."/>
            <person name="Pohl T."/>
            <person name="Merkel B.J."/>
            <person name="Hornburger P."/>
            <person name="Mueller R.-W."/>
            <person name="Bruemmer F."/>
            <person name="Labrenz M."/>
            <person name="Spormann A.M."/>
            <person name="Op den Camp H."/>
            <person name="Overmann J."/>
            <person name="Amann R."/>
            <person name="Jetten M.S.M."/>
            <person name="Mascher T."/>
            <person name="Medema M.H."/>
            <person name="Devos D.P."/>
            <person name="Kaster A.-K."/>
            <person name="Ovreas L."/>
            <person name="Rohde M."/>
            <person name="Galperin M.Y."/>
            <person name="Jogler C."/>
        </authorList>
    </citation>
    <scope>NUCLEOTIDE SEQUENCE [LARGE SCALE GENOMIC DNA]</scope>
    <source>
        <strain evidence="2 3">I41</strain>
    </source>
</reference>
<accession>A0A517TR89</accession>
<proteinExistence type="predicted"/>
<gene>
    <name evidence="2" type="ORF">I41_00320</name>
</gene>
<dbReference type="RefSeq" id="WP_145429815.1">
    <property type="nucleotide sequence ID" value="NZ_CP036339.1"/>
</dbReference>